<protein>
    <submittedName>
        <fullName evidence="9">Iron ABC transporter permease</fullName>
    </submittedName>
</protein>
<feature type="transmembrane region" description="Helical" evidence="8">
    <location>
        <begin position="91"/>
        <end position="112"/>
    </location>
</feature>
<feature type="transmembrane region" description="Helical" evidence="8">
    <location>
        <begin position="118"/>
        <end position="137"/>
    </location>
</feature>
<organism evidence="9 10">
    <name type="scientific">Candidatus Pseudomonas phytovorans</name>
    <dbReference type="NCBI Taxonomy" id="3121377"/>
    <lineage>
        <taxon>Bacteria</taxon>
        <taxon>Pseudomonadati</taxon>
        <taxon>Pseudomonadota</taxon>
        <taxon>Gammaproteobacteria</taxon>
        <taxon>Pseudomonadales</taxon>
        <taxon>Pseudomonadaceae</taxon>
        <taxon>Pseudomonas</taxon>
    </lineage>
</organism>
<dbReference type="EMBL" id="CP119325">
    <property type="protein sequence ID" value="WEK29355.1"/>
    <property type="molecule type" value="Genomic_DNA"/>
</dbReference>
<dbReference type="PANTHER" id="PTHR30472:SF1">
    <property type="entry name" value="FE(3+) DICITRATE TRANSPORT SYSTEM PERMEASE PROTEIN FECC-RELATED"/>
    <property type="match status" value="1"/>
</dbReference>
<feature type="transmembrane region" description="Helical" evidence="8">
    <location>
        <begin position="308"/>
        <end position="329"/>
    </location>
</feature>
<evidence type="ECO:0000256" key="7">
    <source>
        <dbReference type="ARBA" id="ARBA00023136"/>
    </source>
</evidence>
<accession>A0AAJ5WIK5</accession>
<evidence type="ECO:0000256" key="1">
    <source>
        <dbReference type="ARBA" id="ARBA00004651"/>
    </source>
</evidence>
<evidence type="ECO:0000256" key="3">
    <source>
        <dbReference type="ARBA" id="ARBA00022448"/>
    </source>
</evidence>
<feature type="transmembrane region" description="Helical" evidence="8">
    <location>
        <begin position="189"/>
        <end position="213"/>
    </location>
</feature>
<gene>
    <name evidence="9" type="ORF">P0Y58_20955</name>
</gene>
<evidence type="ECO:0000256" key="8">
    <source>
        <dbReference type="SAM" id="Phobius"/>
    </source>
</evidence>
<keyword evidence="5 8" id="KW-0812">Transmembrane</keyword>
<dbReference type="GO" id="GO:0033214">
    <property type="term" value="P:siderophore-iron import into cell"/>
    <property type="evidence" value="ECO:0007669"/>
    <property type="project" value="TreeGrafter"/>
</dbReference>
<dbReference type="GO" id="GO:0005886">
    <property type="term" value="C:plasma membrane"/>
    <property type="evidence" value="ECO:0007669"/>
    <property type="project" value="UniProtKB-SubCell"/>
</dbReference>
<evidence type="ECO:0000256" key="6">
    <source>
        <dbReference type="ARBA" id="ARBA00022989"/>
    </source>
</evidence>
<dbReference type="InterPro" id="IPR037294">
    <property type="entry name" value="ABC_BtuC-like"/>
</dbReference>
<keyword evidence="7 8" id="KW-0472">Membrane</keyword>
<reference evidence="9" key="1">
    <citation type="submission" date="2023-03" db="EMBL/GenBank/DDBJ databases">
        <title>Andean soil-derived lignocellulolytic bacterial consortium as a source of novel taxa and putative plastic-active enzymes.</title>
        <authorList>
            <person name="Diaz-Garcia L."/>
            <person name="Chuvochina M."/>
            <person name="Feuerriegel G."/>
            <person name="Bunk B."/>
            <person name="Sproer C."/>
            <person name="Streit W.R."/>
            <person name="Rodriguez L.M."/>
            <person name="Overmann J."/>
            <person name="Jimenez D.J."/>
        </authorList>
    </citation>
    <scope>NUCLEOTIDE SEQUENCE</scope>
    <source>
        <strain evidence="9">MAG 876</strain>
    </source>
</reference>
<comment type="similarity">
    <text evidence="2">Belongs to the binding-protein-dependent transport system permease family. FecCD subfamily.</text>
</comment>
<dbReference type="InterPro" id="IPR000522">
    <property type="entry name" value="ABC_transptr_permease_BtuC"/>
</dbReference>
<evidence type="ECO:0000313" key="9">
    <source>
        <dbReference type="EMBL" id="WEK29355.1"/>
    </source>
</evidence>
<dbReference type="GO" id="GO:0022857">
    <property type="term" value="F:transmembrane transporter activity"/>
    <property type="evidence" value="ECO:0007669"/>
    <property type="project" value="InterPro"/>
</dbReference>
<dbReference type="Gene3D" id="1.10.3470.10">
    <property type="entry name" value="ABC transporter involved in vitamin B12 uptake, BtuC"/>
    <property type="match status" value="1"/>
</dbReference>
<dbReference type="FunFam" id="1.10.3470.10:FF:000001">
    <property type="entry name" value="Vitamin B12 ABC transporter permease BtuC"/>
    <property type="match status" value="1"/>
</dbReference>
<evidence type="ECO:0000313" key="10">
    <source>
        <dbReference type="Proteomes" id="UP001216329"/>
    </source>
</evidence>
<feature type="transmembrane region" description="Helical" evidence="8">
    <location>
        <begin position="59"/>
        <end position="79"/>
    </location>
</feature>
<dbReference type="CDD" id="cd06550">
    <property type="entry name" value="TM_ABC_iron-siderophores_like"/>
    <property type="match status" value="1"/>
</dbReference>
<name>A0AAJ5WIK5_9PSED</name>
<sequence>MAGQPLRPVLLAGLLLLLVAALASLLIGSHPIAFGVVFDALYQPDLHNDEHLIVRELRVPRTLVALLAGLALGAAGTVMQALTRNPLAEPGLLGVNAGAALAVILGVALFGLTQVSQYIALAFLGAGIAGVAVFLLGQAGAADSNPVRLVLAGAGLSMLLASLTAIVVLNTPPQVYDHFRNWAAGSLAGSSAAALPLPTLAIALGLALAAALMPQLNALALGRDLGRALGVNVRLTWALACVALMLLAGSATAIAGPIGFVGLVAPHLARLLVGPDYRRMLPYAALIAALLLLGADLLGRVLAAPAELSAGTLALLLGGPAFIVLIGRFRLCQL</sequence>
<dbReference type="Pfam" id="PF01032">
    <property type="entry name" value="FecCD"/>
    <property type="match status" value="1"/>
</dbReference>
<comment type="subcellular location">
    <subcellularLocation>
        <location evidence="1">Cell membrane</location>
        <topology evidence="1">Multi-pass membrane protein</topology>
    </subcellularLocation>
</comment>
<dbReference type="Proteomes" id="UP001216329">
    <property type="component" value="Chromosome"/>
</dbReference>
<proteinExistence type="inferred from homology"/>
<keyword evidence="3" id="KW-0813">Transport</keyword>
<evidence type="ECO:0000256" key="2">
    <source>
        <dbReference type="ARBA" id="ARBA00007935"/>
    </source>
</evidence>
<evidence type="ECO:0000256" key="4">
    <source>
        <dbReference type="ARBA" id="ARBA00022475"/>
    </source>
</evidence>
<dbReference type="PANTHER" id="PTHR30472">
    <property type="entry name" value="FERRIC ENTEROBACTIN TRANSPORT SYSTEM PERMEASE PROTEIN"/>
    <property type="match status" value="1"/>
</dbReference>
<feature type="transmembrane region" description="Helical" evidence="8">
    <location>
        <begin position="225"/>
        <end position="248"/>
    </location>
</feature>
<feature type="transmembrane region" description="Helical" evidence="8">
    <location>
        <begin position="149"/>
        <end position="169"/>
    </location>
</feature>
<feature type="transmembrane region" description="Helical" evidence="8">
    <location>
        <begin position="254"/>
        <end position="273"/>
    </location>
</feature>
<dbReference type="AlphaFoldDB" id="A0AAJ5WIK5"/>
<keyword evidence="4" id="KW-1003">Cell membrane</keyword>
<feature type="transmembrane region" description="Helical" evidence="8">
    <location>
        <begin position="280"/>
        <end position="302"/>
    </location>
</feature>
<evidence type="ECO:0000256" key="5">
    <source>
        <dbReference type="ARBA" id="ARBA00022692"/>
    </source>
</evidence>
<keyword evidence="6 8" id="KW-1133">Transmembrane helix</keyword>
<dbReference type="SUPFAM" id="SSF81345">
    <property type="entry name" value="ABC transporter involved in vitamin B12 uptake, BtuC"/>
    <property type="match status" value="1"/>
</dbReference>